<feature type="transmembrane region" description="Helical" evidence="1">
    <location>
        <begin position="128"/>
        <end position="149"/>
    </location>
</feature>
<dbReference type="AlphaFoldDB" id="A0A182MPG6"/>
<accession>A0A182MPG6</accession>
<reference evidence="3" key="1">
    <citation type="submission" date="2013-09" db="EMBL/GenBank/DDBJ databases">
        <title>The Genome Sequence of Anopheles culicifacies species A.</title>
        <authorList>
            <consortium name="The Broad Institute Genomics Platform"/>
            <person name="Neafsey D.E."/>
            <person name="Besansky N."/>
            <person name="Howell P."/>
            <person name="Walton C."/>
            <person name="Young S.K."/>
            <person name="Zeng Q."/>
            <person name="Gargeya S."/>
            <person name="Fitzgerald M."/>
            <person name="Haas B."/>
            <person name="Abouelleil A."/>
            <person name="Allen A.W."/>
            <person name="Alvarado L."/>
            <person name="Arachchi H.M."/>
            <person name="Berlin A.M."/>
            <person name="Chapman S.B."/>
            <person name="Gainer-Dewar J."/>
            <person name="Goldberg J."/>
            <person name="Griggs A."/>
            <person name="Gujja S."/>
            <person name="Hansen M."/>
            <person name="Howarth C."/>
            <person name="Imamovic A."/>
            <person name="Ireland A."/>
            <person name="Larimer J."/>
            <person name="McCowan C."/>
            <person name="Murphy C."/>
            <person name="Pearson M."/>
            <person name="Poon T.W."/>
            <person name="Priest M."/>
            <person name="Roberts A."/>
            <person name="Saif S."/>
            <person name="Shea T."/>
            <person name="Sisk P."/>
            <person name="Sykes S."/>
            <person name="Wortman J."/>
            <person name="Nusbaum C."/>
            <person name="Birren B."/>
        </authorList>
    </citation>
    <scope>NUCLEOTIDE SEQUENCE [LARGE SCALE GENOMIC DNA]</scope>
    <source>
        <strain evidence="3">A-37</strain>
    </source>
</reference>
<keyword evidence="1" id="KW-1133">Transmembrane helix</keyword>
<keyword evidence="1" id="KW-0472">Membrane</keyword>
<dbReference type="VEuPathDB" id="VectorBase:ACUA023169"/>
<feature type="transmembrane region" description="Helical" evidence="1">
    <location>
        <begin position="49"/>
        <end position="71"/>
    </location>
</feature>
<keyword evidence="3" id="KW-1185">Reference proteome</keyword>
<sequence>MRKITAADPICQRMKKPRNVTSPLSMAAAGHVISTTPDYPFRKPGRKRFLVRLCLLALFRGTALLSLTHTLPPGFESALLLFQLLPGQPVLGTETIVCTTLWSFPSSSAGFVSSAWESPEPDRESASLRYVFSGLLLISSLLSGLWISVSMLDPSVGSSSSSSSTCSSWTYLPPLL</sequence>
<organism evidence="2 3">
    <name type="scientific">Anopheles culicifacies</name>
    <dbReference type="NCBI Taxonomy" id="139723"/>
    <lineage>
        <taxon>Eukaryota</taxon>
        <taxon>Metazoa</taxon>
        <taxon>Ecdysozoa</taxon>
        <taxon>Arthropoda</taxon>
        <taxon>Hexapoda</taxon>
        <taxon>Insecta</taxon>
        <taxon>Pterygota</taxon>
        <taxon>Neoptera</taxon>
        <taxon>Endopterygota</taxon>
        <taxon>Diptera</taxon>
        <taxon>Nematocera</taxon>
        <taxon>Culicoidea</taxon>
        <taxon>Culicidae</taxon>
        <taxon>Anophelinae</taxon>
        <taxon>Anopheles</taxon>
        <taxon>culicifacies species complex</taxon>
    </lineage>
</organism>
<feature type="transmembrane region" description="Helical" evidence="1">
    <location>
        <begin position="91"/>
        <end position="116"/>
    </location>
</feature>
<reference evidence="2" key="2">
    <citation type="submission" date="2020-05" db="UniProtKB">
        <authorList>
            <consortium name="EnsemblMetazoa"/>
        </authorList>
    </citation>
    <scope>IDENTIFICATION</scope>
    <source>
        <strain evidence="2">A-37</strain>
    </source>
</reference>
<keyword evidence="1" id="KW-0812">Transmembrane</keyword>
<evidence type="ECO:0000256" key="1">
    <source>
        <dbReference type="SAM" id="Phobius"/>
    </source>
</evidence>
<evidence type="ECO:0000313" key="3">
    <source>
        <dbReference type="Proteomes" id="UP000075883"/>
    </source>
</evidence>
<dbReference type="EMBL" id="AXCM01004520">
    <property type="status" value="NOT_ANNOTATED_CDS"/>
    <property type="molecule type" value="Genomic_DNA"/>
</dbReference>
<evidence type="ECO:0000313" key="2">
    <source>
        <dbReference type="EnsemblMetazoa" id="ACUA023169-PA"/>
    </source>
</evidence>
<dbReference type="EnsemblMetazoa" id="ACUA023169-RA">
    <property type="protein sequence ID" value="ACUA023169-PA"/>
    <property type="gene ID" value="ACUA023169"/>
</dbReference>
<name>A0A182MPG6_9DIPT</name>
<protein>
    <submittedName>
        <fullName evidence="2">Uncharacterized protein</fullName>
    </submittedName>
</protein>
<dbReference type="Proteomes" id="UP000075883">
    <property type="component" value="Unassembled WGS sequence"/>
</dbReference>
<proteinExistence type="predicted"/>